<evidence type="ECO:0000256" key="6">
    <source>
        <dbReference type="ARBA" id="ARBA00022946"/>
    </source>
</evidence>
<keyword evidence="3" id="KW-0285">Flavoprotein</keyword>
<dbReference type="GO" id="GO:0106436">
    <property type="term" value="F:glutathione-dependent sulfide quinone oxidoreductase activity"/>
    <property type="evidence" value="ECO:0007669"/>
    <property type="project" value="UniProtKB-EC"/>
</dbReference>
<dbReference type="SUPFAM" id="SSF51905">
    <property type="entry name" value="FAD/NAD(P)-binding domain"/>
    <property type="match status" value="2"/>
</dbReference>
<dbReference type="GO" id="GO:0071949">
    <property type="term" value="F:FAD binding"/>
    <property type="evidence" value="ECO:0007669"/>
    <property type="project" value="TreeGrafter"/>
</dbReference>
<evidence type="ECO:0000256" key="14">
    <source>
        <dbReference type="ARBA" id="ARBA00066447"/>
    </source>
</evidence>
<evidence type="ECO:0000256" key="16">
    <source>
        <dbReference type="ARBA" id="ARBA00082958"/>
    </source>
</evidence>
<evidence type="ECO:0000256" key="12">
    <source>
        <dbReference type="ARBA" id="ARBA00059167"/>
    </source>
</evidence>
<comment type="catalytic activity">
    <reaction evidence="10">
        <text>ubiquinone-10 + hydrogen sulfide + glutathione + H(+) = S-sulfanylglutathione + ubiquinol-10</text>
        <dbReference type="Rhea" id="RHEA:62608"/>
        <dbReference type="ChEBI" id="CHEBI:15378"/>
        <dbReference type="ChEBI" id="CHEBI:29919"/>
        <dbReference type="ChEBI" id="CHEBI:46245"/>
        <dbReference type="ChEBI" id="CHEBI:57925"/>
        <dbReference type="ChEBI" id="CHEBI:58905"/>
        <dbReference type="ChEBI" id="CHEBI:64183"/>
    </reaction>
    <physiologicalReaction direction="left-to-right" evidence="10">
        <dbReference type="Rhea" id="RHEA:62609"/>
    </physiologicalReaction>
</comment>
<dbReference type="PANTHER" id="PTHR10632">
    <property type="entry name" value="SULFIDE:QUINONE OXIDOREDUCTASE"/>
    <property type="match status" value="1"/>
</dbReference>
<keyword evidence="18" id="KW-1185">Reference proteome</keyword>
<dbReference type="InterPro" id="IPR015904">
    <property type="entry name" value="Sulphide_quinone_reductase"/>
</dbReference>
<evidence type="ECO:0000256" key="13">
    <source>
        <dbReference type="ARBA" id="ARBA00060891"/>
    </source>
</evidence>
<evidence type="ECO:0000256" key="15">
    <source>
        <dbReference type="ARBA" id="ARBA00070160"/>
    </source>
</evidence>
<dbReference type="GO" id="GO:0070221">
    <property type="term" value="P:sulfide oxidation, using sulfide:quinone oxidoreductase"/>
    <property type="evidence" value="ECO:0007669"/>
    <property type="project" value="TreeGrafter"/>
</dbReference>
<dbReference type="PANTHER" id="PTHR10632:SF2">
    <property type="entry name" value="SULFIDE:QUINONE OXIDOREDUCTASE, MITOCHONDRIAL"/>
    <property type="match status" value="1"/>
</dbReference>
<evidence type="ECO:0000256" key="2">
    <source>
        <dbReference type="ARBA" id="ARBA00004173"/>
    </source>
</evidence>
<keyword evidence="7" id="KW-0560">Oxidoreductase</keyword>
<comment type="subcellular location">
    <subcellularLocation>
        <location evidence="2">Mitochondrion</location>
    </subcellularLocation>
</comment>
<evidence type="ECO:0000256" key="11">
    <source>
        <dbReference type="ARBA" id="ARBA00052986"/>
    </source>
</evidence>
<dbReference type="AlphaFoldDB" id="A0AA35RW05"/>
<dbReference type="Proteomes" id="UP001174909">
    <property type="component" value="Unassembled WGS sequence"/>
</dbReference>
<evidence type="ECO:0000256" key="8">
    <source>
        <dbReference type="ARBA" id="ARBA00023128"/>
    </source>
</evidence>
<evidence type="ECO:0000313" key="18">
    <source>
        <dbReference type="Proteomes" id="UP001174909"/>
    </source>
</evidence>
<keyword evidence="6" id="KW-0809">Transit peptide</keyword>
<evidence type="ECO:0000256" key="9">
    <source>
        <dbReference type="ARBA" id="ARBA00051038"/>
    </source>
</evidence>
<comment type="function">
    <text evidence="12">Catalyzes the oxidation of hydrogen sulfide with the help of a quinone, such as ubiquinone-10, giving rise to thiosulfate and ultimately to sulfane (molecular sulfur) atoms. Requires an additional electron acceptor; can use sulfite, sulfide or cyanide (in vitro). It is believed the in vivo electron acceptor is glutathione.</text>
</comment>
<protein>
    <recommendedName>
        <fullName evidence="15">Sulfide:quinone oxidoreductase, mitochondrial</fullName>
        <ecNumber evidence="14">1.8.5.8</ecNumber>
    </recommendedName>
    <alternativeName>
        <fullName evidence="16">Sulfide quinone oxidoreductase</fullName>
    </alternativeName>
</protein>
<dbReference type="EMBL" id="CASHTH010001710">
    <property type="protein sequence ID" value="CAI8018763.1"/>
    <property type="molecule type" value="Genomic_DNA"/>
</dbReference>
<evidence type="ECO:0000256" key="5">
    <source>
        <dbReference type="ARBA" id="ARBA00022827"/>
    </source>
</evidence>
<reference evidence="17" key="1">
    <citation type="submission" date="2023-03" db="EMBL/GenBank/DDBJ databases">
        <authorList>
            <person name="Steffen K."/>
            <person name="Cardenas P."/>
        </authorList>
    </citation>
    <scope>NUCLEOTIDE SEQUENCE</scope>
</reference>
<dbReference type="Gene3D" id="3.50.50.60">
    <property type="entry name" value="FAD/NAD(P)-binding domain"/>
    <property type="match status" value="2"/>
</dbReference>
<evidence type="ECO:0000256" key="4">
    <source>
        <dbReference type="ARBA" id="ARBA00022719"/>
    </source>
</evidence>
<gene>
    <name evidence="17" type="ORF">GBAR_LOCUS11366</name>
</gene>
<dbReference type="GO" id="GO:0070224">
    <property type="term" value="F:sulfide:quinone oxidoreductase activity"/>
    <property type="evidence" value="ECO:0007669"/>
    <property type="project" value="TreeGrafter"/>
</dbReference>
<sequence>MWTLVGCGIKTLEDSRRKMADFMPPQADWLQTSVTGFRPNENIVETADGSTVKYDYLIVAVGLQIDYGKIKGLPEALEDPNSMVSTNYSSLYAPKTFENVRRFKGGHALFTFPTIPIKCPGAPQKIMYLAEDYWRRNGMKENTKISFNTTLGVIFPVKKYADVLQGIVKERGITVNYQHKLLEVLGDKREAVFELLAEDKQGETITVPYDFLHATPPMAPLDFMVGQPISDQLGWVDVDPKTLQHKKYANIFSLGDCSSVPTSKTAAAVAAESRVLKRNLLEVVKGGSPRLEYDGYTSCPLITSMDKAILAEFDFNVMPLETFPIDQGPPRRWVYRLKKDFMPGLYWHMLLRGWWGGPGFARKLMHLGDHSK</sequence>
<accession>A0AA35RW05</accession>
<dbReference type="EC" id="1.8.5.8" evidence="14"/>
<dbReference type="FunFam" id="3.50.50.60:FF:000034">
    <property type="entry name" value="sulfide:quinone oxidoreductase, mitochondrial"/>
    <property type="match status" value="1"/>
</dbReference>
<name>A0AA35RW05_GEOBA</name>
<evidence type="ECO:0000256" key="1">
    <source>
        <dbReference type="ARBA" id="ARBA00001974"/>
    </source>
</evidence>
<proteinExistence type="inferred from homology"/>
<keyword evidence="4" id="KW-0874">Quinone</keyword>
<dbReference type="GO" id="GO:0005739">
    <property type="term" value="C:mitochondrion"/>
    <property type="evidence" value="ECO:0007669"/>
    <property type="project" value="UniProtKB-SubCell"/>
</dbReference>
<dbReference type="GO" id="GO:0048038">
    <property type="term" value="F:quinone binding"/>
    <property type="evidence" value="ECO:0007669"/>
    <property type="project" value="UniProtKB-KW"/>
</dbReference>
<comment type="catalytic activity">
    <reaction evidence="11">
        <text>a quinone + hydrogen sulfide + glutathione + H(+) = S-sulfanylglutathione + a quinol</text>
        <dbReference type="Rhea" id="RHEA:55156"/>
        <dbReference type="ChEBI" id="CHEBI:15378"/>
        <dbReference type="ChEBI" id="CHEBI:24646"/>
        <dbReference type="ChEBI" id="CHEBI:29919"/>
        <dbReference type="ChEBI" id="CHEBI:57925"/>
        <dbReference type="ChEBI" id="CHEBI:58905"/>
        <dbReference type="ChEBI" id="CHEBI:132124"/>
        <dbReference type="EC" id="1.8.5.8"/>
    </reaction>
    <physiologicalReaction direction="left-to-right" evidence="11">
        <dbReference type="Rhea" id="RHEA:55157"/>
    </physiologicalReaction>
</comment>
<evidence type="ECO:0000313" key="17">
    <source>
        <dbReference type="EMBL" id="CAI8018763.1"/>
    </source>
</evidence>
<comment type="catalytic activity">
    <reaction evidence="9">
        <text>ubiquinone-10 + hydrogen sulfide + sulfite + 2 H(+) = ubiquinol-10 + thiosulfate</text>
        <dbReference type="Rhea" id="RHEA:38359"/>
        <dbReference type="ChEBI" id="CHEBI:15378"/>
        <dbReference type="ChEBI" id="CHEBI:17359"/>
        <dbReference type="ChEBI" id="CHEBI:29919"/>
        <dbReference type="ChEBI" id="CHEBI:33542"/>
        <dbReference type="ChEBI" id="CHEBI:46245"/>
        <dbReference type="ChEBI" id="CHEBI:64183"/>
    </reaction>
    <physiologicalReaction direction="left-to-right" evidence="9">
        <dbReference type="Rhea" id="RHEA:38360"/>
    </physiologicalReaction>
</comment>
<organism evidence="17 18">
    <name type="scientific">Geodia barretti</name>
    <name type="common">Barrett's horny sponge</name>
    <dbReference type="NCBI Taxonomy" id="519541"/>
    <lineage>
        <taxon>Eukaryota</taxon>
        <taxon>Metazoa</taxon>
        <taxon>Porifera</taxon>
        <taxon>Demospongiae</taxon>
        <taxon>Heteroscleromorpha</taxon>
        <taxon>Tetractinellida</taxon>
        <taxon>Astrophorina</taxon>
        <taxon>Geodiidae</taxon>
        <taxon>Geodia</taxon>
    </lineage>
</organism>
<evidence type="ECO:0000256" key="3">
    <source>
        <dbReference type="ARBA" id="ARBA00022630"/>
    </source>
</evidence>
<dbReference type="InterPro" id="IPR036188">
    <property type="entry name" value="FAD/NAD-bd_sf"/>
</dbReference>
<keyword evidence="5" id="KW-0274">FAD</keyword>
<comment type="similarity">
    <text evidence="13">Belongs to the SQRD family.</text>
</comment>
<evidence type="ECO:0000256" key="10">
    <source>
        <dbReference type="ARBA" id="ARBA00052810"/>
    </source>
</evidence>
<comment type="caution">
    <text evidence="17">The sequence shown here is derived from an EMBL/GenBank/DDBJ whole genome shotgun (WGS) entry which is preliminary data.</text>
</comment>
<evidence type="ECO:0000256" key="7">
    <source>
        <dbReference type="ARBA" id="ARBA00023002"/>
    </source>
</evidence>
<keyword evidence="8" id="KW-0496">Mitochondrion</keyword>
<comment type="cofactor">
    <cofactor evidence="1">
        <name>FAD</name>
        <dbReference type="ChEBI" id="CHEBI:57692"/>
    </cofactor>
</comment>